<dbReference type="PANTHER" id="PTHR22648:SF0">
    <property type="entry name" value="TRANSCRIPTION TERMINATION_ANTITERMINATION PROTEIN NUSA"/>
    <property type="match status" value="1"/>
</dbReference>
<dbReference type="SUPFAM" id="SSF69705">
    <property type="entry name" value="Transcription factor NusA, N-terminal domain"/>
    <property type="match status" value="1"/>
</dbReference>
<reference evidence="8" key="1">
    <citation type="journal article" date="2015" name="Res. Microbiol.">
        <title>New FeFe-hydrogenase genes identified in a metagenomic fosmid library from a municipal wastewater treatment plant as revealed by high-throughput sequencing.</title>
        <authorList>
            <person name="Tomazetto G."/>
            <person name="Wibberg D."/>
            <person name="Schluter A."/>
            <person name="Oliveira V.M."/>
        </authorList>
    </citation>
    <scope>NUCLEOTIDE SEQUENCE</scope>
    <source>
        <plasmid evidence="8">fosmid 1D</plasmid>
    </source>
</reference>
<keyword evidence="6" id="KW-0804">Transcription</keyword>
<dbReference type="PROSITE" id="PS50126">
    <property type="entry name" value="S1"/>
    <property type="match status" value="1"/>
</dbReference>
<dbReference type="InterPro" id="IPR010213">
    <property type="entry name" value="TF_NusA"/>
</dbReference>
<dbReference type="InterPro" id="IPR012340">
    <property type="entry name" value="NA-bd_OB-fold"/>
</dbReference>
<dbReference type="NCBIfam" id="TIGR01953">
    <property type="entry name" value="NusA"/>
    <property type="match status" value="1"/>
</dbReference>
<dbReference type="PROSITE" id="PS50084">
    <property type="entry name" value="KH_TYPE_1"/>
    <property type="match status" value="1"/>
</dbReference>
<dbReference type="InterPro" id="IPR058582">
    <property type="entry name" value="KH_NusA_2nd"/>
</dbReference>
<dbReference type="SUPFAM" id="SSF54814">
    <property type="entry name" value="Prokaryotic type KH domain (KH-domain type II)"/>
    <property type="match status" value="2"/>
</dbReference>
<proteinExistence type="inferred from homology"/>
<dbReference type="Pfam" id="PF00575">
    <property type="entry name" value="S1"/>
    <property type="match status" value="1"/>
</dbReference>
<keyword evidence="4" id="KW-0694">RNA-binding</keyword>
<dbReference type="CDD" id="cd22529">
    <property type="entry name" value="KH-II_NusA_rpt2"/>
    <property type="match status" value="1"/>
</dbReference>
<protein>
    <submittedName>
        <fullName evidence="8">NusA antitermination factor</fullName>
    </submittedName>
</protein>
<dbReference type="SUPFAM" id="SSF47794">
    <property type="entry name" value="Rad51 N-terminal domain-like"/>
    <property type="match status" value="1"/>
</dbReference>
<evidence type="ECO:0000313" key="8">
    <source>
        <dbReference type="EMBL" id="CDL65358.1"/>
    </source>
</evidence>
<dbReference type="Pfam" id="PF08529">
    <property type="entry name" value="NusA_N"/>
    <property type="match status" value="1"/>
</dbReference>
<dbReference type="InterPro" id="IPR003029">
    <property type="entry name" value="S1_domain"/>
</dbReference>
<keyword evidence="3" id="KW-0889">Transcription antitermination</keyword>
<evidence type="ECO:0000256" key="6">
    <source>
        <dbReference type="ARBA" id="ARBA00023163"/>
    </source>
</evidence>
<dbReference type="InterPro" id="IPR030842">
    <property type="entry name" value="TF_NusA_bacterial"/>
</dbReference>
<dbReference type="GO" id="GO:0003700">
    <property type="term" value="F:DNA-binding transcription factor activity"/>
    <property type="evidence" value="ECO:0007669"/>
    <property type="project" value="InterPro"/>
</dbReference>
<dbReference type="FunFam" id="3.30.300.20:FF:000005">
    <property type="entry name" value="Transcription termination/antitermination protein NusA"/>
    <property type="match status" value="1"/>
</dbReference>
<dbReference type="GO" id="GO:0000166">
    <property type="term" value="F:nucleotide binding"/>
    <property type="evidence" value="ECO:0007669"/>
    <property type="project" value="InterPro"/>
</dbReference>
<dbReference type="InterPro" id="IPR009019">
    <property type="entry name" value="KH_sf_prok-type"/>
</dbReference>
<dbReference type="Pfam" id="PF13184">
    <property type="entry name" value="KH_NusA_1st"/>
    <property type="match status" value="1"/>
</dbReference>
<dbReference type="GO" id="GO:0003723">
    <property type="term" value="F:RNA binding"/>
    <property type="evidence" value="ECO:0007669"/>
    <property type="project" value="UniProtKB-KW"/>
</dbReference>
<sequence length="490" mass="54592">MGIRFDLDQIINQVGRDKGIQKDVLIEALESAVLSAAKKHFGHNRNLEATYNPDLGEIEVLEFRTVVDDVKDSATQMTLQEARKGYDPDCEVGDELGRKLDASVLGRIAAQTAKQVIMQKLRDAERDIIFGEYRDRKGELVNGIVQRFEKGSMVVNLGRTDASLPEREQIKKERYRQGDRIRAMILDIDPNARGPQVVLTRSHPEFMRKLFEVEVPEIAEGIVEIKSVSREPGERAKIAVYSNDPSVDATGACIGIKGCRVQAVSTELRGEKIDIVPWFSDAPTFVAKALFQDGSKDVERIFVDEDDHSMEVVVGDAKLAQAIGRKGLNVKLASKLTGWRIDVRSQSAVEEEQKRARSALESIPGIGIAESELLFQEGYQTVKDVANASVEDLHEIEGIDAARVDEIIKEAKHWLEEHEGDEENARRVTDIDQLVLSENIREILVVCGYDRIQSLAVLSGQEIAEQTGMDVKDAEMVSSAVEKFLKAQEL</sequence>
<dbReference type="GO" id="GO:0031564">
    <property type="term" value="P:transcription antitermination"/>
    <property type="evidence" value="ECO:0007669"/>
    <property type="project" value="UniProtKB-KW"/>
</dbReference>
<keyword evidence="1" id="KW-0806">Transcription termination</keyword>
<dbReference type="InterPro" id="IPR036555">
    <property type="entry name" value="NusA_N_sf"/>
</dbReference>
<dbReference type="GO" id="GO:0006353">
    <property type="term" value="P:DNA-templated transcription termination"/>
    <property type="evidence" value="ECO:0007669"/>
    <property type="project" value="UniProtKB-KW"/>
</dbReference>
<dbReference type="InterPro" id="IPR004087">
    <property type="entry name" value="KH_dom"/>
</dbReference>
<dbReference type="InterPro" id="IPR010995">
    <property type="entry name" value="DNA_repair_Rad51/TF_NusA_a-hlx"/>
</dbReference>
<dbReference type="Pfam" id="PF14520">
    <property type="entry name" value="HHH_5"/>
    <property type="match status" value="1"/>
</dbReference>
<dbReference type="CDD" id="cd04455">
    <property type="entry name" value="S1_NusA"/>
    <property type="match status" value="1"/>
</dbReference>
<dbReference type="Gene3D" id="2.40.50.140">
    <property type="entry name" value="Nucleic acid-binding proteins"/>
    <property type="match status" value="1"/>
</dbReference>
<dbReference type="EMBL" id="HG796236">
    <property type="protein sequence ID" value="CDL65358.1"/>
    <property type="molecule type" value="Genomic_DNA"/>
</dbReference>
<dbReference type="Gene3D" id="1.10.150.20">
    <property type="entry name" value="5' to 3' exonuclease, C-terminal subdomain"/>
    <property type="match status" value="1"/>
</dbReference>
<gene>
    <name evidence="8" type="primary">nusA</name>
    <name evidence="8" type="ORF">WWTP_pFosmid_1D_0025</name>
</gene>
<dbReference type="SMART" id="SM00316">
    <property type="entry name" value="S1"/>
    <property type="match status" value="1"/>
</dbReference>
<dbReference type="CDD" id="cd02134">
    <property type="entry name" value="KH-II_NusA_rpt1"/>
    <property type="match status" value="1"/>
</dbReference>
<dbReference type="Pfam" id="PF26594">
    <property type="entry name" value="KH_NusA_2nd"/>
    <property type="match status" value="1"/>
</dbReference>
<keyword evidence="5" id="KW-0805">Transcription regulation</keyword>
<dbReference type="FunFam" id="3.30.300.20:FF:000002">
    <property type="entry name" value="Transcription termination/antitermination protein NusA"/>
    <property type="match status" value="1"/>
</dbReference>
<name>A0A0A8KXI5_9ZZZZ</name>
<feature type="domain" description="S1 motif" evidence="7">
    <location>
        <begin position="138"/>
        <end position="202"/>
    </location>
</feature>
<keyword evidence="8" id="KW-0614">Plasmid</keyword>
<dbReference type="Gene3D" id="3.30.1480.10">
    <property type="entry name" value="NusA, N-terminal domain"/>
    <property type="match status" value="1"/>
</dbReference>
<accession>A0A0A8KXI5</accession>
<organism evidence="8">
    <name type="scientific">wastewater metagenome</name>
    <dbReference type="NCBI Taxonomy" id="527639"/>
    <lineage>
        <taxon>unclassified sequences</taxon>
        <taxon>metagenomes</taxon>
        <taxon>ecological metagenomes</taxon>
    </lineage>
</organism>
<evidence type="ECO:0000256" key="2">
    <source>
        <dbReference type="ARBA" id="ARBA00022490"/>
    </source>
</evidence>
<dbReference type="GO" id="GO:0005829">
    <property type="term" value="C:cytosol"/>
    <property type="evidence" value="ECO:0007669"/>
    <property type="project" value="TreeGrafter"/>
</dbReference>
<dbReference type="SUPFAM" id="SSF50249">
    <property type="entry name" value="Nucleic acid-binding proteins"/>
    <property type="match status" value="1"/>
</dbReference>
<dbReference type="Gene3D" id="3.30.300.20">
    <property type="match status" value="2"/>
</dbReference>
<evidence type="ECO:0000256" key="1">
    <source>
        <dbReference type="ARBA" id="ARBA00022472"/>
    </source>
</evidence>
<dbReference type="InterPro" id="IPR025249">
    <property type="entry name" value="TF_NusA_KH_1st"/>
</dbReference>
<geneLocation type="plasmid" evidence="8">
    <name>fosmid 1D</name>
</geneLocation>
<dbReference type="PANTHER" id="PTHR22648">
    <property type="entry name" value="TRANSCRIPTION TERMINATION FACTOR NUSA"/>
    <property type="match status" value="1"/>
</dbReference>
<evidence type="ECO:0000256" key="5">
    <source>
        <dbReference type="ARBA" id="ARBA00023015"/>
    </source>
</evidence>
<evidence type="ECO:0000259" key="7">
    <source>
        <dbReference type="PROSITE" id="PS50126"/>
    </source>
</evidence>
<evidence type="ECO:0000256" key="4">
    <source>
        <dbReference type="ARBA" id="ARBA00022884"/>
    </source>
</evidence>
<dbReference type="AlphaFoldDB" id="A0A0A8KXI5"/>
<dbReference type="InterPro" id="IPR013735">
    <property type="entry name" value="TF_NusA_N"/>
</dbReference>
<dbReference type="SMART" id="SM00322">
    <property type="entry name" value="KH"/>
    <property type="match status" value="2"/>
</dbReference>
<dbReference type="InterPro" id="IPR015946">
    <property type="entry name" value="KH_dom-like_a/b"/>
</dbReference>
<keyword evidence="2" id="KW-0963">Cytoplasm</keyword>
<dbReference type="HAMAP" id="MF_00945_B">
    <property type="entry name" value="NusA_B"/>
    <property type="match status" value="1"/>
</dbReference>
<evidence type="ECO:0000256" key="3">
    <source>
        <dbReference type="ARBA" id="ARBA00022814"/>
    </source>
</evidence>